<name>A0AC35UFK4_9BILA</name>
<accession>A0AC35UFK4</accession>
<reference evidence="2" key="1">
    <citation type="submission" date="2016-11" db="UniProtKB">
        <authorList>
            <consortium name="WormBaseParasite"/>
        </authorList>
    </citation>
    <scope>IDENTIFICATION</scope>
    <source>
        <strain evidence="2">KR3021</strain>
    </source>
</reference>
<evidence type="ECO:0000313" key="1">
    <source>
        <dbReference type="Proteomes" id="UP000095286"/>
    </source>
</evidence>
<organism evidence="1 2">
    <name type="scientific">Rhabditophanes sp. KR3021</name>
    <dbReference type="NCBI Taxonomy" id="114890"/>
    <lineage>
        <taxon>Eukaryota</taxon>
        <taxon>Metazoa</taxon>
        <taxon>Ecdysozoa</taxon>
        <taxon>Nematoda</taxon>
        <taxon>Chromadorea</taxon>
        <taxon>Rhabditida</taxon>
        <taxon>Tylenchina</taxon>
        <taxon>Panagrolaimomorpha</taxon>
        <taxon>Strongyloidoidea</taxon>
        <taxon>Alloionematidae</taxon>
        <taxon>Rhabditophanes</taxon>
    </lineage>
</organism>
<sequence>MVSVLLFALVALATTQLYAQDNDPIVAQGNVQVIFNATYGKSSITSPLSFPIGDSLWCQAARESNKKHALKISSARIIHVNDGYKTVAKTVAAVIEHDKAYLRFENEASLNDIGKYKCEITTIDDRTLTETTVHGNMFIRSRPTFLVDENKLNLISTNSKEQDLFDFTAQDTKGYVEKEVVMECPGVGDPWPAIQWERNGTIIVNEGERIQLTNMNKTLTIKSVIAEDEGEYICTATNEFPQKTARDIKTFKATLRHNLKISTFWGWLLPLIIIVVIILLLLCVIFGCTVYKRWSQSGEYWPESRANVVPPLAEEQPLTKDIEDV</sequence>
<proteinExistence type="predicted"/>
<protein>
    <submittedName>
        <fullName evidence="2">Ig-like domain-containing protein</fullName>
    </submittedName>
</protein>
<dbReference type="Proteomes" id="UP000095286">
    <property type="component" value="Unplaced"/>
</dbReference>
<evidence type="ECO:0000313" key="2">
    <source>
        <dbReference type="WBParaSite" id="RSKR_0001072600.1"/>
    </source>
</evidence>
<dbReference type="WBParaSite" id="RSKR_0001072600.1">
    <property type="protein sequence ID" value="RSKR_0001072600.1"/>
    <property type="gene ID" value="RSKR_0001072600"/>
</dbReference>